<gene>
    <name evidence="3" type="ORF">UT10_C0023G0012</name>
</gene>
<dbReference type="PANTHER" id="PTHR21666:SF270">
    <property type="entry name" value="MUREIN HYDROLASE ACTIVATOR ENVC"/>
    <property type="match status" value="1"/>
</dbReference>
<dbReference type="Pfam" id="PF01551">
    <property type="entry name" value="Peptidase_M23"/>
    <property type="match status" value="1"/>
</dbReference>
<dbReference type="Proteomes" id="UP000033944">
    <property type="component" value="Unassembled WGS sequence"/>
</dbReference>
<evidence type="ECO:0000313" key="3">
    <source>
        <dbReference type="EMBL" id="KKQ86510.1"/>
    </source>
</evidence>
<dbReference type="EMBL" id="LBVN01000023">
    <property type="protein sequence ID" value="KKQ86510.1"/>
    <property type="molecule type" value="Genomic_DNA"/>
</dbReference>
<protein>
    <recommendedName>
        <fullName evidence="2">M23ase beta-sheet core domain-containing protein</fullName>
    </recommendedName>
</protein>
<name>A0A0G0LEY2_9BACT</name>
<evidence type="ECO:0000313" key="4">
    <source>
        <dbReference type="Proteomes" id="UP000033944"/>
    </source>
</evidence>
<reference evidence="3 4" key="1">
    <citation type="journal article" date="2015" name="Nature">
        <title>rRNA introns, odd ribosomes, and small enigmatic genomes across a large radiation of phyla.</title>
        <authorList>
            <person name="Brown C.T."/>
            <person name="Hug L.A."/>
            <person name="Thomas B.C."/>
            <person name="Sharon I."/>
            <person name="Castelle C.J."/>
            <person name="Singh A."/>
            <person name="Wilkins M.J."/>
            <person name="Williams K.H."/>
            <person name="Banfield J.F."/>
        </authorList>
    </citation>
    <scope>NUCLEOTIDE SEQUENCE [LARGE SCALE GENOMIC DNA]</scope>
</reference>
<dbReference type="GO" id="GO:0004222">
    <property type="term" value="F:metalloendopeptidase activity"/>
    <property type="evidence" value="ECO:0007669"/>
    <property type="project" value="TreeGrafter"/>
</dbReference>
<dbReference type="PANTHER" id="PTHR21666">
    <property type="entry name" value="PEPTIDASE-RELATED"/>
    <property type="match status" value="1"/>
</dbReference>
<dbReference type="AlphaFoldDB" id="A0A0G0LEY2"/>
<dbReference type="Gene3D" id="3.30.1920.20">
    <property type="match status" value="1"/>
</dbReference>
<dbReference type="InterPro" id="IPR011055">
    <property type="entry name" value="Dup_hybrid_motif"/>
</dbReference>
<organism evidence="3 4">
    <name type="scientific">Candidatus Woesebacteria bacterium GW2011_GWB1_38_8b</name>
    <dbReference type="NCBI Taxonomy" id="1618571"/>
    <lineage>
        <taxon>Bacteria</taxon>
        <taxon>Candidatus Woeseibacteriota</taxon>
    </lineage>
</organism>
<comment type="caution">
    <text evidence="3">The sequence shown here is derived from an EMBL/GenBank/DDBJ whole genome shotgun (WGS) entry which is preliminary data.</text>
</comment>
<dbReference type="InterPro" id="IPR050570">
    <property type="entry name" value="Cell_wall_metabolism_enzyme"/>
</dbReference>
<dbReference type="Gene3D" id="2.70.70.10">
    <property type="entry name" value="Glucose Permease (Domain IIA)"/>
    <property type="match status" value="1"/>
</dbReference>
<feature type="domain" description="M23ase beta-sheet core" evidence="2">
    <location>
        <begin position="372"/>
        <end position="477"/>
    </location>
</feature>
<feature type="region of interest" description="Disordered" evidence="1">
    <location>
        <begin position="476"/>
        <end position="499"/>
    </location>
</feature>
<evidence type="ECO:0000259" key="2">
    <source>
        <dbReference type="Pfam" id="PF01551"/>
    </source>
</evidence>
<dbReference type="InterPro" id="IPR016047">
    <property type="entry name" value="M23ase_b-sheet_dom"/>
</dbReference>
<proteinExistence type="predicted"/>
<evidence type="ECO:0000256" key="1">
    <source>
        <dbReference type="SAM" id="MobiDB-lite"/>
    </source>
</evidence>
<dbReference type="NCBIfam" id="NF047446">
    <property type="entry name" value="barrel_OmpL47"/>
    <property type="match status" value="1"/>
</dbReference>
<dbReference type="CDD" id="cd12797">
    <property type="entry name" value="M23_peptidase"/>
    <property type="match status" value="1"/>
</dbReference>
<dbReference type="SUPFAM" id="SSF51261">
    <property type="entry name" value="Duplicated hybrid motif"/>
    <property type="match status" value="1"/>
</dbReference>
<accession>A0A0G0LEY2</accession>
<dbReference type="InterPro" id="IPR058094">
    <property type="entry name" value="Ig-like_OmpL47-like"/>
</dbReference>
<sequence length="913" mass="100757">MKIKAIGFLPVVFLLLPAFLSLIFPTFTKAQVLSPIRVSGFSSERNPFPLTGFVPYSYFDEDPSRELREALLDTANFGSGGTIGCPVEFKPFVENIAPGSLISNGQKQFEIFFAGMADSDLLSHEADELYAFMNAGGVVYVSGGGYSNYQGLGISGHDGSRYNLLLNKFSSSDSFPQNEVIDFWHCGSSSEPVSTPVTDGVFGKVGSLDHDTFNPINTSSLQSVATGFDSLCMIGMFTQPSNFSTAADTGDYNRTILAEKSINRGYLSVSGAPIYSWLGSDQNRKKYFLNLFALACPGTTTQTPVPFLDLPWDYEAKGLSFSEAALSIGSYFDHEYPFRDVGSVLSEPSDAVDSVTSFRGDFRNKNARYSSHDGYDWLGPARVREGDSVLAAAAGNAQFFKADKDNGACGTSACGNVIVINHENGYQSRYYHLQDNDSISQGFTIPRRVNKGDTIGKVGSTGKSSAPHIHFSVIEDKDKNGNFNDNRPDGLTDPFGWQSREDDPWPNFAFSYRGVESTGNKSYYLWTKPIANLSKELTSNGGFYRLERYEVNFPQGATNVSTTVNMRVSSQITVSDSLIGIGSSLNLNVIDATGNPITTFPQDFTLKIDFNSFDISKYKTDSISIYSSQDGSSWTKEDTFVDLVNKTASATLDHASYFALVGERMDVIAPVTKVLLTGSEGQASWFRSDVKVTIQSQDNENGSGVYYVGYRVDDDYFREYTESFTVSGSGEHIIEFYSVDNDENIEEVKSKSFYIDKTAPELKISYDKDNLNTVLEGVDEFGISNFSKTTGAIEITDKAGNITKITGVFDLDNTNDKISFKSIVYNRQTEKKFTNNNYLAGYKKDTNQNLISIYQNWITYGNVPSMVATDYRTKTQSTRVLIKDGNVTKLDSWLSGVRLLSVYTDNGNLKFEY</sequence>
<feature type="compositionally biased region" description="Basic and acidic residues" evidence="1">
    <location>
        <begin position="476"/>
        <end position="490"/>
    </location>
</feature>